<dbReference type="Gene3D" id="4.10.520.10">
    <property type="entry name" value="IHF-like DNA-binding proteins"/>
    <property type="match status" value="1"/>
</dbReference>
<organism evidence="3 4">
    <name type="scientific">Xylanibacter ruminicola</name>
    <name type="common">Prevotella ruminicola</name>
    <dbReference type="NCBI Taxonomy" id="839"/>
    <lineage>
        <taxon>Bacteria</taxon>
        <taxon>Pseudomonadati</taxon>
        <taxon>Bacteroidota</taxon>
        <taxon>Bacteroidia</taxon>
        <taxon>Bacteroidales</taxon>
        <taxon>Prevotellaceae</taxon>
        <taxon>Xylanibacter</taxon>
    </lineage>
</organism>
<protein>
    <submittedName>
        <fullName evidence="3">DNA-binding protein, histone-like, putative</fullName>
    </submittedName>
</protein>
<evidence type="ECO:0000256" key="1">
    <source>
        <dbReference type="ARBA" id="ARBA00023125"/>
    </source>
</evidence>
<dbReference type="InterPro" id="IPR010992">
    <property type="entry name" value="IHF-like_DNA-bd_dom_sf"/>
</dbReference>
<dbReference type="Proteomes" id="UP000236735">
    <property type="component" value="Unassembled WGS sequence"/>
</dbReference>
<dbReference type="InterPro" id="IPR041607">
    <property type="entry name" value="HU-HIG"/>
</dbReference>
<dbReference type="AlphaFoldDB" id="A0A1H5X6I0"/>
<dbReference type="SUPFAM" id="SSF47729">
    <property type="entry name" value="IHF-like DNA-binding proteins"/>
    <property type="match status" value="1"/>
</dbReference>
<proteinExistence type="predicted"/>
<accession>A0A1H5X6I0</accession>
<sequence length="138" mass="15281">MAVHIKLIKNNIKSSNSYGKYFAKTVSQGEVTLDEIAAEACRNSGFSEGAVVGVVTELQDILKQKLTEGQTVILPGIGRFSLRVESIGVDDPKDFNIRRHITRIVCGFLPAGRRIQGRHILYDFCEGVKAVWQTGYKP</sequence>
<evidence type="ECO:0000259" key="2">
    <source>
        <dbReference type="Pfam" id="PF18291"/>
    </source>
</evidence>
<dbReference type="Pfam" id="PF18291">
    <property type="entry name" value="HU-HIG"/>
    <property type="match status" value="1"/>
</dbReference>
<dbReference type="RefSeq" id="WP_103916176.1">
    <property type="nucleotide sequence ID" value="NZ_FNUV01000008.1"/>
</dbReference>
<feature type="domain" description="HU" evidence="2">
    <location>
        <begin position="1"/>
        <end position="98"/>
    </location>
</feature>
<reference evidence="3 4" key="1">
    <citation type="submission" date="2016-10" db="EMBL/GenBank/DDBJ databases">
        <authorList>
            <person name="de Groot N.N."/>
        </authorList>
    </citation>
    <scope>NUCLEOTIDE SEQUENCE [LARGE SCALE GENOMIC DNA]</scope>
    <source>
        <strain evidence="3 4">AR32</strain>
    </source>
</reference>
<evidence type="ECO:0000313" key="4">
    <source>
        <dbReference type="Proteomes" id="UP000236735"/>
    </source>
</evidence>
<name>A0A1H5X6I0_XYLRU</name>
<dbReference type="GO" id="GO:0003677">
    <property type="term" value="F:DNA binding"/>
    <property type="evidence" value="ECO:0007669"/>
    <property type="project" value="UniProtKB-KW"/>
</dbReference>
<dbReference type="EMBL" id="FNUV01000008">
    <property type="protein sequence ID" value="SEG07354.1"/>
    <property type="molecule type" value="Genomic_DNA"/>
</dbReference>
<gene>
    <name evidence="3" type="ORF">SAMN05216354_2661</name>
</gene>
<evidence type="ECO:0000313" key="3">
    <source>
        <dbReference type="EMBL" id="SEG07354.1"/>
    </source>
</evidence>
<keyword evidence="1 3" id="KW-0238">DNA-binding</keyword>